<dbReference type="InterPro" id="IPR015943">
    <property type="entry name" value="WD40/YVTN_repeat-like_dom_sf"/>
</dbReference>
<dbReference type="PANTHER" id="PTHR24098">
    <property type="entry name" value="OUTER SEGMENT 5"/>
    <property type="match status" value="1"/>
</dbReference>
<dbReference type="GO" id="GO:0060271">
    <property type="term" value="P:cilium assembly"/>
    <property type="evidence" value="ECO:0007669"/>
    <property type="project" value="TreeGrafter"/>
</dbReference>
<organism evidence="2">
    <name type="scientific">Spironucleus salmonicida</name>
    <dbReference type="NCBI Taxonomy" id="348837"/>
    <lineage>
        <taxon>Eukaryota</taxon>
        <taxon>Metamonada</taxon>
        <taxon>Diplomonadida</taxon>
        <taxon>Hexamitidae</taxon>
        <taxon>Hexamitinae</taxon>
        <taxon>Spironucleus</taxon>
    </lineage>
</organism>
<feature type="compositionally biased region" description="Low complexity" evidence="1">
    <location>
        <begin position="73"/>
        <end position="88"/>
    </location>
</feature>
<feature type="region of interest" description="Disordered" evidence="1">
    <location>
        <begin position="73"/>
        <end position="98"/>
    </location>
</feature>
<name>V6M610_9EUKA</name>
<dbReference type="OrthoDB" id="10252623at2759"/>
<dbReference type="PANTHER" id="PTHR24098:SF0">
    <property type="entry name" value="OUTER SEGMENT 5"/>
    <property type="match status" value="1"/>
</dbReference>
<dbReference type="AlphaFoldDB" id="V6M610"/>
<dbReference type="GO" id="GO:0030992">
    <property type="term" value="C:intraciliary transport particle B"/>
    <property type="evidence" value="ECO:0007669"/>
    <property type="project" value="TreeGrafter"/>
</dbReference>
<accession>V6M610</accession>
<evidence type="ECO:0000313" key="4">
    <source>
        <dbReference type="Proteomes" id="UP000018208"/>
    </source>
</evidence>
<dbReference type="EMBL" id="KI545975">
    <property type="protein sequence ID" value="EST48799.1"/>
    <property type="molecule type" value="Genomic_DNA"/>
</dbReference>
<proteinExistence type="predicted"/>
<reference evidence="2 3" key="1">
    <citation type="journal article" date="2014" name="PLoS Genet.">
        <title>The Genome of Spironucleus salmonicida Highlights a Fish Pathogen Adapted to Fluctuating Environments.</title>
        <authorList>
            <person name="Xu F."/>
            <person name="Jerlstrom-Hultqvist J."/>
            <person name="Einarsson E."/>
            <person name="Astvaldsson A."/>
            <person name="Svard S.G."/>
            <person name="Andersson J.O."/>
        </authorList>
    </citation>
    <scope>NUCLEOTIDE SEQUENCE</scope>
    <source>
        <strain evidence="3">ATCC 50377</strain>
    </source>
</reference>
<protein>
    <submittedName>
        <fullName evidence="3">Intraflagellar transport protein IFT80</fullName>
    </submittedName>
</protein>
<dbReference type="SUPFAM" id="SSF50978">
    <property type="entry name" value="WD40 repeat-like"/>
    <property type="match status" value="1"/>
</dbReference>
<dbReference type="GO" id="GO:0005929">
    <property type="term" value="C:cilium"/>
    <property type="evidence" value="ECO:0007669"/>
    <property type="project" value="TreeGrafter"/>
</dbReference>
<dbReference type="InterPro" id="IPR036322">
    <property type="entry name" value="WD40_repeat_dom_sf"/>
</dbReference>
<evidence type="ECO:0000313" key="2">
    <source>
        <dbReference type="EMBL" id="EST48799.1"/>
    </source>
</evidence>
<keyword evidence="4" id="KW-1185">Reference proteome</keyword>
<evidence type="ECO:0000313" key="3">
    <source>
        <dbReference type="EMBL" id="KAH0569915.1"/>
    </source>
</evidence>
<dbReference type="Gene3D" id="2.130.10.10">
    <property type="entry name" value="YVTN repeat-like/Quinoprotein amine dehydrogenase"/>
    <property type="match status" value="1"/>
</dbReference>
<reference evidence="3" key="2">
    <citation type="submission" date="2020-12" db="EMBL/GenBank/DDBJ databases">
        <title>New Spironucleus salmonicida genome in near-complete chromosomes.</title>
        <authorList>
            <person name="Xu F."/>
            <person name="Kurt Z."/>
            <person name="Jimenez-Gonzalez A."/>
            <person name="Astvaldsson A."/>
            <person name="Andersson J.O."/>
            <person name="Svard S.G."/>
        </authorList>
    </citation>
    <scope>NUCLEOTIDE SEQUENCE</scope>
    <source>
        <strain evidence="3">ATCC 50377</strain>
    </source>
</reference>
<sequence>MKSFSFSSETLSHLCQPVYVSSNTLIAISAKDNCLYELTIQPFQSQPPVPIKISAPFASEILSVAALPPGCASGPSSAAQTPSSQPNSKSPFQLSKTSNSGDFGSTIIALGDQNSTITFLYCDITQSQSAQKIQIRRQKEFNLKSHITIAEDTAPITSLHLVQPRGNALICGTETGHLALFTLTSGAFQFKQQLRSDVQAPIHAIVSLEKQRVAFSFKNSLQIVHLARPNSVEFQYKSPENSSISSLAFNGQNLAICAEHCGIVFLDEQNVEISAFPAPQNDAFVDISVSQIGQEFVASTRRGEIFVFKKNGILRSILSDNEGGRIGGIDSVACTSQGGQFVAMGHSGVLVGYISPQRVNLGHIVCEVQNLKKLKFTDNVCMISDVYTAPEPVLGLFSTKNTTNTSILAVTNSSILLFNVPSVKKSLELRSNETSATLRTQWISEPIRTQSISENQPQTAVKPQEQENSHVVGGVVFNSFNFQDAKQDVNQDQIQYNKQAIFLRHNIVFSVISQNYILLQDISGECQICSKQNLALIYTLYNGNCTPNQLCLTDDFLVFAEGNSLRITETKSGNYYIKQLTHQRKVINLGLSSQTSQNVQQTNQNFNFIDNLVNVGIAQQEQPQTQKLAQLPLLAFIDSNFAVFTHQLQAQNYYTKTSSTQSYFTQLPLPSKAFSLLFPPNSQILTLVIQDSAQIPPANSYLGQDTPDITQKLRICTISHFNTDFSLPIPIFYGQTGININQLLRHVSNINYDEDIENNNTIQFKLLQRNVDFELIYVQKTLQKDEKLSNFTMATNCVVSLFSSLNLVLNLPEFAFILEENRANLAVCMRLCRYLNVKQLWSQLIQYATKASNFEVLQQALAAIGQVPKAIFSENGDVEALLRDNKTMKAVSICCDLWDFERAREIVGKDRRCGPLLVFLRRKLHQELGSIADEKTEPWSGLVREFGEKANESCLQGAE</sequence>
<feature type="compositionally biased region" description="Polar residues" evidence="1">
    <location>
        <begin position="89"/>
        <end position="98"/>
    </location>
</feature>
<dbReference type="VEuPathDB" id="GiardiaDB:SS50377_27887"/>
<dbReference type="EMBL" id="AUWU02000008">
    <property type="protein sequence ID" value="KAH0569915.1"/>
    <property type="molecule type" value="Genomic_DNA"/>
</dbReference>
<dbReference type="Proteomes" id="UP000018208">
    <property type="component" value="Unassembled WGS sequence"/>
</dbReference>
<gene>
    <name evidence="2" type="ORF">SS50377_10892</name>
    <name evidence="3" type="ORF">SS50377_27887</name>
</gene>
<evidence type="ECO:0000256" key="1">
    <source>
        <dbReference type="SAM" id="MobiDB-lite"/>
    </source>
</evidence>